<feature type="coiled-coil region" evidence="3">
    <location>
        <begin position="296"/>
        <end position="323"/>
    </location>
</feature>
<dbReference type="GO" id="GO:0000150">
    <property type="term" value="F:DNA strand exchange activity"/>
    <property type="evidence" value="ECO:0007669"/>
    <property type="project" value="InterPro"/>
</dbReference>
<dbReference type="PROSITE" id="PS51737">
    <property type="entry name" value="RECOMBINASE_DNA_BIND"/>
    <property type="match status" value="1"/>
</dbReference>
<keyword evidence="3" id="KW-0175">Coiled coil</keyword>
<dbReference type="InterPro" id="IPR050639">
    <property type="entry name" value="SSR_resolvase"/>
</dbReference>
<dbReference type="InterPro" id="IPR011109">
    <property type="entry name" value="DNA_bind_recombinase_dom"/>
</dbReference>
<evidence type="ECO:0000256" key="3">
    <source>
        <dbReference type="SAM" id="Coils"/>
    </source>
</evidence>
<dbReference type="Pfam" id="PF07508">
    <property type="entry name" value="Recombinase"/>
    <property type="match status" value="1"/>
</dbReference>
<organism evidence="6 7">
    <name type="scientific">Actinomadura soli</name>
    <dbReference type="NCBI Taxonomy" id="2508997"/>
    <lineage>
        <taxon>Bacteria</taxon>
        <taxon>Bacillati</taxon>
        <taxon>Actinomycetota</taxon>
        <taxon>Actinomycetes</taxon>
        <taxon>Streptosporangiales</taxon>
        <taxon>Thermomonosporaceae</taxon>
        <taxon>Actinomadura</taxon>
    </lineage>
</organism>
<evidence type="ECO:0000256" key="4">
    <source>
        <dbReference type="SAM" id="MobiDB-lite"/>
    </source>
</evidence>
<dbReference type="Gene3D" id="3.90.1750.20">
    <property type="entry name" value="Putative Large Serine Recombinase, Chain B, Domain 2"/>
    <property type="match status" value="1"/>
</dbReference>
<feature type="domain" description="Recombinase" evidence="5">
    <location>
        <begin position="50"/>
        <end position="196"/>
    </location>
</feature>
<dbReference type="GO" id="GO:0003677">
    <property type="term" value="F:DNA binding"/>
    <property type="evidence" value="ECO:0007669"/>
    <property type="project" value="UniProtKB-KW"/>
</dbReference>
<dbReference type="AlphaFoldDB" id="A0A5C4J5F7"/>
<dbReference type="Proteomes" id="UP000309174">
    <property type="component" value="Unassembled WGS sequence"/>
</dbReference>
<sequence length="460" mass="52071">MNLNGKRATQVLTRRVKQGVAEWYVLELLEKSWGGFEAHTTQGFNVGKPPYGYKALRIPHPVPARRAEGAAKHKLTPDPLHGPVVTQIFALRVEERLGYKAIADRLNQDLDRYPPPSPVDPARAVGRWTASSVREVLTNPKHTGYMVWNRRATKSGGGKQNPPQAWVWSEVPTHEPLVTKETFIEAQKVAMTRKGSRNGSKANTAHPDSKRTYHLRSFLTCTWCDHRLRGRYRHETVYYVCDPAKGYIPEGHPKSYWIREDHLMDGLSDFFAVNVFGQHRQAHLGTMLTEAEDLALQEHQDRIDAVRRVIEDIESRRRRLVQNLELMDGDTDLVNDIRTRSAELSNDRNTRITQLEQLEQAMPARPSPELLDLLPAGPVHLDTIPEALQRKLFEAFRLQIRYDWRTNVADCRITLTASTIQAQERAAQEALTATQTPPGDGTPAPMLVVPPTGFEPALPP</sequence>
<dbReference type="PANTHER" id="PTHR30461:SF2">
    <property type="entry name" value="SERINE RECOMBINASE PINE-RELATED"/>
    <property type="match status" value="1"/>
</dbReference>
<keyword evidence="2" id="KW-0233">DNA recombination</keyword>
<evidence type="ECO:0000256" key="2">
    <source>
        <dbReference type="ARBA" id="ARBA00023172"/>
    </source>
</evidence>
<comment type="caution">
    <text evidence="6">The sequence shown here is derived from an EMBL/GenBank/DDBJ whole genome shotgun (WGS) entry which is preliminary data.</text>
</comment>
<evidence type="ECO:0000313" key="7">
    <source>
        <dbReference type="Proteomes" id="UP000309174"/>
    </source>
</evidence>
<protein>
    <submittedName>
        <fullName evidence="6">Recombinase family protein</fullName>
    </submittedName>
</protein>
<accession>A0A5C4J5F7</accession>
<dbReference type="PANTHER" id="PTHR30461">
    <property type="entry name" value="DNA-INVERTASE FROM LAMBDOID PROPHAGE"/>
    <property type="match status" value="1"/>
</dbReference>
<dbReference type="InterPro" id="IPR038109">
    <property type="entry name" value="DNA_bind_recomb_sf"/>
</dbReference>
<evidence type="ECO:0000256" key="1">
    <source>
        <dbReference type="ARBA" id="ARBA00023125"/>
    </source>
</evidence>
<dbReference type="EMBL" id="VCKW01000176">
    <property type="protein sequence ID" value="TMQ92030.1"/>
    <property type="molecule type" value="Genomic_DNA"/>
</dbReference>
<dbReference type="OrthoDB" id="3372479at2"/>
<name>A0A5C4J5F7_9ACTN</name>
<keyword evidence="1" id="KW-0238">DNA-binding</keyword>
<evidence type="ECO:0000259" key="5">
    <source>
        <dbReference type="PROSITE" id="PS51737"/>
    </source>
</evidence>
<keyword evidence="7" id="KW-1185">Reference proteome</keyword>
<gene>
    <name evidence="6" type="ORF">ETD83_28225</name>
</gene>
<reference evidence="6 7" key="1">
    <citation type="submission" date="2019-05" db="EMBL/GenBank/DDBJ databases">
        <title>Draft genome sequence of Actinomadura sp. 14C53.</title>
        <authorList>
            <person name="Saricaoglu S."/>
            <person name="Isik K."/>
        </authorList>
    </citation>
    <scope>NUCLEOTIDE SEQUENCE [LARGE SCALE GENOMIC DNA]</scope>
    <source>
        <strain evidence="6 7">14C53</strain>
    </source>
</reference>
<evidence type="ECO:0000313" key="6">
    <source>
        <dbReference type="EMBL" id="TMQ92030.1"/>
    </source>
</evidence>
<proteinExistence type="predicted"/>
<feature type="region of interest" description="Disordered" evidence="4">
    <location>
        <begin position="426"/>
        <end position="460"/>
    </location>
</feature>